<name>A0AAD3CR50_9STRA</name>
<proteinExistence type="predicted"/>
<comment type="caution">
    <text evidence="1">The sequence shown here is derived from an EMBL/GenBank/DDBJ whole genome shotgun (WGS) entry which is preliminary data.</text>
</comment>
<gene>
    <name evidence="1" type="ORF">CTEN210_07128</name>
</gene>
<dbReference type="EMBL" id="BLLK01000040">
    <property type="protein sequence ID" value="GFH50652.1"/>
    <property type="molecule type" value="Genomic_DNA"/>
</dbReference>
<evidence type="ECO:0000313" key="1">
    <source>
        <dbReference type="EMBL" id="GFH50652.1"/>
    </source>
</evidence>
<dbReference type="AlphaFoldDB" id="A0AAD3CR50"/>
<accession>A0AAD3CR50</accession>
<dbReference type="Proteomes" id="UP001054902">
    <property type="component" value="Unassembled WGS sequence"/>
</dbReference>
<protein>
    <submittedName>
        <fullName evidence="1">Gag-pol polyprotein</fullName>
    </submittedName>
</protein>
<reference evidence="1 2" key="1">
    <citation type="journal article" date="2021" name="Sci. Rep.">
        <title>The genome of the diatom Chaetoceros tenuissimus carries an ancient integrated fragment of an extant virus.</title>
        <authorList>
            <person name="Hongo Y."/>
            <person name="Kimura K."/>
            <person name="Takaki Y."/>
            <person name="Yoshida Y."/>
            <person name="Baba S."/>
            <person name="Kobayashi G."/>
            <person name="Nagasaki K."/>
            <person name="Hano T."/>
            <person name="Tomaru Y."/>
        </authorList>
    </citation>
    <scope>NUCLEOTIDE SEQUENCE [LARGE SCALE GENOMIC DNA]</scope>
    <source>
        <strain evidence="1 2">NIES-3715</strain>
    </source>
</reference>
<evidence type="ECO:0000313" key="2">
    <source>
        <dbReference type="Proteomes" id="UP001054902"/>
    </source>
</evidence>
<sequence length="217" mass="25246">MKQPKILIFGLGCLTEHCVEHGDVQSNLMNLDFILVDIILRHHTTNKKLHSRRLRKAMHAKFKDEESDEAQAWLQDKNNNRDWQEAVQKEIGALLNFHCFDIKPKGYKPPKEYQYICMHLVYYAKVDLRKKARLLCDGSCVDPRGLNTRATVVRGISVHLLDVIAHHWNKRILSGDIGNAFVQSKTKEKVYTKLVKEQGPPEYYLGNDYKFHEDFNA</sequence>
<keyword evidence="2" id="KW-1185">Reference proteome</keyword>
<organism evidence="1 2">
    <name type="scientific">Chaetoceros tenuissimus</name>
    <dbReference type="NCBI Taxonomy" id="426638"/>
    <lineage>
        <taxon>Eukaryota</taxon>
        <taxon>Sar</taxon>
        <taxon>Stramenopiles</taxon>
        <taxon>Ochrophyta</taxon>
        <taxon>Bacillariophyta</taxon>
        <taxon>Coscinodiscophyceae</taxon>
        <taxon>Chaetocerotophycidae</taxon>
        <taxon>Chaetocerotales</taxon>
        <taxon>Chaetocerotaceae</taxon>
        <taxon>Chaetoceros</taxon>
    </lineage>
</organism>